<evidence type="ECO:0000313" key="16">
    <source>
        <dbReference type="Proteomes" id="UP001240447"/>
    </source>
</evidence>
<evidence type="ECO:0000256" key="8">
    <source>
        <dbReference type="ARBA" id="ARBA00023163"/>
    </source>
</evidence>
<dbReference type="InterPro" id="IPR027383">
    <property type="entry name" value="Znf_put"/>
</dbReference>
<feature type="domain" description="Anti-sigma K factor RskA C-terminal" evidence="13">
    <location>
        <begin position="105"/>
        <end position="239"/>
    </location>
</feature>
<accession>A0ABT9NQ13</accession>
<feature type="domain" description="Putative zinc-finger" evidence="14">
    <location>
        <begin position="4"/>
        <end position="36"/>
    </location>
</feature>
<keyword evidence="5 12" id="KW-1133">Transmembrane helix</keyword>
<feature type="compositionally biased region" description="Polar residues" evidence="11">
    <location>
        <begin position="85"/>
        <end position="95"/>
    </location>
</feature>
<evidence type="ECO:0000256" key="2">
    <source>
        <dbReference type="ARBA" id="ARBA00004236"/>
    </source>
</evidence>
<keyword evidence="3" id="KW-1003">Cell membrane</keyword>
<feature type="region of interest" description="Disordered" evidence="11">
    <location>
        <begin position="73"/>
        <end position="95"/>
    </location>
</feature>
<keyword evidence="6" id="KW-0805">Transcription regulation</keyword>
<dbReference type="Pfam" id="PF13490">
    <property type="entry name" value="zf-HC2"/>
    <property type="match status" value="1"/>
</dbReference>
<evidence type="ECO:0000256" key="1">
    <source>
        <dbReference type="ARBA" id="ARBA00004167"/>
    </source>
</evidence>
<evidence type="ECO:0000256" key="11">
    <source>
        <dbReference type="SAM" id="MobiDB-lite"/>
    </source>
</evidence>
<evidence type="ECO:0000256" key="5">
    <source>
        <dbReference type="ARBA" id="ARBA00022989"/>
    </source>
</evidence>
<evidence type="ECO:0000256" key="12">
    <source>
        <dbReference type="SAM" id="Phobius"/>
    </source>
</evidence>
<proteinExistence type="predicted"/>
<dbReference type="RefSeq" id="WP_068124953.1">
    <property type="nucleotide sequence ID" value="NZ_CCXJ01000783.2"/>
</dbReference>
<evidence type="ECO:0000256" key="10">
    <source>
        <dbReference type="ARBA" id="ARBA00030803"/>
    </source>
</evidence>
<evidence type="ECO:0000259" key="14">
    <source>
        <dbReference type="Pfam" id="PF13490"/>
    </source>
</evidence>
<keyword evidence="8" id="KW-0804">Transcription</keyword>
<comment type="subcellular location">
    <subcellularLocation>
        <location evidence="2">Cell membrane</location>
    </subcellularLocation>
    <subcellularLocation>
        <location evidence="1">Membrane</location>
        <topology evidence="1">Single-pass membrane protein</topology>
    </subcellularLocation>
</comment>
<evidence type="ECO:0000259" key="13">
    <source>
        <dbReference type="Pfam" id="PF10099"/>
    </source>
</evidence>
<evidence type="ECO:0000256" key="3">
    <source>
        <dbReference type="ARBA" id="ARBA00022475"/>
    </source>
</evidence>
<evidence type="ECO:0000256" key="7">
    <source>
        <dbReference type="ARBA" id="ARBA00023136"/>
    </source>
</evidence>
<dbReference type="InterPro" id="IPR041916">
    <property type="entry name" value="Anti_sigma_zinc_sf"/>
</dbReference>
<dbReference type="PANTHER" id="PTHR37461:SF1">
    <property type="entry name" value="ANTI-SIGMA-K FACTOR RSKA"/>
    <property type="match status" value="1"/>
</dbReference>
<dbReference type="InterPro" id="IPR051474">
    <property type="entry name" value="Anti-sigma-K/W_factor"/>
</dbReference>
<keyword evidence="16" id="KW-1185">Reference proteome</keyword>
<sequence>MTTDVHTLSGAYALNALDPSEAAEFEQHLAACAACRDEVAELQQAAASMGAAEQSAAPASLRARVLDAVDRTPQVPPTVAGGPTSPESPSGTVTPLRSRPVRRFLVAAAAVAAVVVGGVVVTDAMRDDDPGSVLSAGVTEVLRASDAQAATVDTTNGGKVTVAMSGSAGRMAVDTSGLPDLDAERVYQLWTVREGVMASAAVLEDHRTGASMDLPEEGFQVAITVEPAGGSEQPTSDPVVVVDPADL</sequence>
<dbReference type="PANTHER" id="PTHR37461">
    <property type="entry name" value="ANTI-SIGMA-K FACTOR RSKA"/>
    <property type="match status" value="1"/>
</dbReference>
<feature type="transmembrane region" description="Helical" evidence="12">
    <location>
        <begin position="104"/>
        <end position="125"/>
    </location>
</feature>
<evidence type="ECO:0000256" key="9">
    <source>
        <dbReference type="ARBA" id="ARBA00029829"/>
    </source>
</evidence>
<dbReference type="EMBL" id="JAUSQM010000001">
    <property type="protein sequence ID" value="MDP9822269.1"/>
    <property type="molecule type" value="Genomic_DNA"/>
</dbReference>
<dbReference type="Pfam" id="PF10099">
    <property type="entry name" value="RskA_C"/>
    <property type="match status" value="1"/>
</dbReference>
<feature type="region of interest" description="Disordered" evidence="11">
    <location>
        <begin position="227"/>
        <end position="247"/>
    </location>
</feature>
<name>A0ABT9NQ13_9ACTN</name>
<evidence type="ECO:0000256" key="4">
    <source>
        <dbReference type="ARBA" id="ARBA00022692"/>
    </source>
</evidence>
<reference evidence="15 16" key="1">
    <citation type="submission" date="2023-07" db="EMBL/GenBank/DDBJ databases">
        <title>Sequencing the genomes of 1000 actinobacteria strains.</title>
        <authorList>
            <person name="Klenk H.-P."/>
        </authorList>
    </citation>
    <scope>NUCLEOTIDE SEQUENCE [LARGE SCALE GENOMIC DNA]</scope>
    <source>
        <strain evidence="15 16">GD13</strain>
    </source>
</reference>
<keyword evidence="4 12" id="KW-0812">Transmembrane</keyword>
<keyword evidence="7 12" id="KW-0472">Membrane</keyword>
<gene>
    <name evidence="15" type="ORF">J2S59_002078</name>
</gene>
<evidence type="ECO:0000256" key="6">
    <source>
        <dbReference type="ARBA" id="ARBA00023015"/>
    </source>
</evidence>
<evidence type="ECO:0000313" key="15">
    <source>
        <dbReference type="EMBL" id="MDP9822269.1"/>
    </source>
</evidence>
<comment type="caution">
    <text evidence="15">The sequence shown here is derived from an EMBL/GenBank/DDBJ whole genome shotgun (WGS) entry which is preliminary data.</text>
</comment>
<dbReference type="Gene3D" id="1.10.10.1320">
    <property type="entry name" value="Anti-sigma factor, zinc-finger domain"/>
    <property type="match status" value="1"/>
</dbReference>
<organism evidence="15 16">
    <name type="scientific">Nocardioides massiliensis</name>
    <dbReference type="NCBI Taxonomy" id="1325935"/>
    <lineage>
        <taxon>Bacteria</taxon>
        <taxon>Bacillati</taxon>
        <taxon>Actinomycetota</taxon>
        <taxon>Actinomycetes</taxon>
        <taxon>Propionibacteriales</taxon>
        <taxon>Nocardioidaceae</taxon>
        <taxon>Nocardioides</taxon>
    </lineage>
</organism>
<dbReference type="Proteomes" id="UP001240447">
    <property type="component" value="Unassembled WGS sequence"/>
</dbReference>
<dbReference type="InterPro" id="IPR018764">
    <property type="entry name" value="RskA_C"/>
</dbReference>
<protein>
    <recommendedName>
        <fullName evidence="10">Regulator of SigK</fullName>
    </recommendedName>
    <alternativeName>
        <fullName evidence="9">Sigma-K anti-sigma factor RskA</fullName>
    </alternativeName>
</protein>